<dbReference type="CDD" id="cd03349">
    <property type="entry name" value="LbH_XAT"/>
    <property type="match status" value="1"/>
</dbReference>
<dbReference type="KEGG" id="tper:IWA51_05990"/>
<dbReference type="Proteomes" id="UP000595224">
    <property type="component" value="Chromosome"/>
</dbReference>
<dbReference type="InterPro" id="IPR050179">
    <property type="entry name" value="Trans_hexapeptide_repeat"/>
</dbReference>
<evidence type="ECO:0000256" key="3">
    <source>
        <dbReference type="ARBA" id="ARBA00022737"/>
    </source>
</evidence>
<protein>
    <submittedName>
        <fullName evidence="5">CatB-related O-acetyltransferase</fullName>
    </submittedName>
</protein>
<dbReference type="SUPFAM" id="SSF51161">
    <property type="entry name" value="Trimeric LpxA-like enzymes"/>
    <property type="match status" value="1"/>
</dbReference>
<dbReference type="Pfam" id="PF00132">
    <property type="entry name" value="Hexapep"/>
    <property type="match status" value="1"/>
</dbReference>
<evidence type="ECO:0000256" key="4">
    <source>
        <dbReference type="ARBA" id="ARBA00023315"/>
    </source>
</evidence>
<name>A0A7T3V6L3_9SPIR</name>
<evidence type="ECO:0000313" key="5">
    <source>
        <dbReference type="EMBL" id="QQA02125.1"/>
    </source>
</evidence>
<dbReference type="InterPro" id="IPR001451">
    <property type="entry name" value="Hexapep"/>
</dbReference>
<keyword evidence="4" id="KW-0012">Acyltransferase</keyword>
<dbReference type="PANTHER" id="PTHR43300">
    <property type="entry name" value="ACETYLTRANSFERASE"/>
    <property type="match status" value="1"/>
</dbReference>
<gene>
    <name evidence="5" type="ORF">IWA51_05990</name>
</gene>
<proteinExistence type="inferred from homology"/>
<dbReference type="InterPro" id="IPR018357">
    <property type="entry name" value="Hexapep_transf_CS"/>
</dbReference>
<keyword evidence="3" id="KW-0677">Repeat</keyword>
<evidence type="ECO:0000256" key="1">
    <source>
        <dbReference type="ARBA" id="ARBA00007274"/>
    </source>
</evidence>
<dbReference type="EMBL" id="CP064936">
    <property type="protein sequence ID" value="QQA02125.1"/>
    <property type="molecule type" value="Genomic_DNA"/>
</dbReference>
<accession>A0A7T3V6L3</accession>
<reference evidence="5 6" key="1">
    <citation type="submission" date="2020-11" db="EMBL/GenBank/DDBJ databases">
        <title>Treponema Peruensis nv. sp., first commensal Treponema isolated from human feces.</title>
        <authorList>
            <person name="Belkhou C."/>
            <person name="Raes J."/>
        </authorList>
    </citation>
    <scope>NUCLEOTIDE SEQUENCE [LARGE SCALE GENOMIC DNA]</scope>
    <source>
        <strain evidence="5 6">RCC2812</strain>
    </source>
</reference>
<sequence>MLRQFIKFCISVLKKMTFSFRKTNFHISSYFGKNVLANHCNVGRYNYIACNCVLNNVDIGNYCSIGPAVQIGGMEHPYWEISTSAWLGRCISKRTLLGDDVWIGAGSIIKQGITIGNGAVIGANSFVNKDVPPYAIVFGSPAKVWKYRFKEEKKEYIEENIVPLYTCTPPPIVAA</sequence>
<dbReference type="RefSeq" id="WP_198443587.1">
    <property type="nucleotide sequence ID" value="NZ_CBCSHE010000006.1"/>
</dbReference>
<dbReference type="PANTHER" id="PTHR43300:SF11">
    <property type="entry name" value="ACETYLTRANSFERASE RV3034C-RELATED"/>
    <property type="match status" value="1"/>
</dbReference>
<comment type="similarity">
    <text evidence="1">Belongs to the transferase hexapeptide repeat family.</text>
</comment>
<keyword evidence="2 5" id="KW-0808">Transferase</keyword>
<dbReference type="AlphaFoldDB" id="A0A7T3V6L3"/>
<dbReference type="InterPro" id="IPR011004">
    <property type="entry name" value="Trimer_LpxA-like_sf"/>
</dbReference>
<dbReference type="GO" id="GO:0016746">
    <property type="term" value="F:acyltransferase activity"/>
    <property type="evidence" value="ECO:0007669"/>
    <property type="project" value="UniProtKB-KW"/>
</dbReference>
<keyword evidence="6" id="KW-1185">Reference proteome</keyword>
<organism evidence="5 6">
    <name type="scientific">Treponema peruense</name>
    <dbReference type="NCBI Taxonomy" id="2787628"/>
    <lineage>
        <taxon>Bacteria</taxon>
        <taxon>Pseudomonadati</taxon>
        <taxon>Spirochaetota</taxon>
        <taxon>Spirochaetia</taxon>
        <taxon>Spirochaetales</taxon>
        <taxon>Treponemataceae</taxon>
        <taxon>Treponema</taxon>
    </lineage>
</organism>
<evidence type="ECO:0000256" key="2">
    <source>
        <dbReference type="ARBA" id="ARBA00022679"/>
    </source>
</evidence>
<evidence type="ECO:0000313" key="6">
    <source>
        <dbReference type="Proteomes" id="UP000595224"/>
    </source>
</evidence>
<dbReference type="PROSITE" id="PS00101">
    <property type="entry name" value="HEXAPEP_TRANSFERASES"/>
    <property type="match status" value="1"/>
</dbReference>
<dbReference type="Gene3D" id="2.160.10.10">
    <property type="entry name" value="Hexapeptide repeat proteins"/>
    <property type="match status" value="1"/>
</dbReference>